<gene>
    <name evidence="3" type="ORF">A3F83_07740</name>
</gene>
<name>A0A1F5YRQ9_9BACT</name>
<comment type="subcellular location">
    <subcellularLocation>
        <location evidence="2">Cytoplasm</location>
        <location evidence="2">Nucleoid</location>
    </subcellularLocation>
</comment>
<dbReference type="SUPFAM" id="SSF82607">
    <property type="entry name" value="YbaB-like"/>
    <property type="match status" value="1"/>
</dbReference>
<sequence>MNNISQLLQQAQKMQVRFKQIQTELENKKFEGTSGGGMVRAVVNGKQELLELRIDKDIVDPKDAEMLEELVCAAVNKALENSRETLGQEMSKLTGGFNLPGIFSNILGG</sequence>
<dbReference type="PANTHER" id="PTHR33449:SF1">
    <property type="entry name" value="NUCLEOID-ASSOCIATED PROTEIN YBAB"/>
    <property type="match status" value="1"/>
</dbReference>
<evidence type="ECO:0000313" key="4">
    <source>
        <dbReference type="Proteomes" id="UP000179129"/>
    </source>
</evidence>
<dbReference type="PIRSF" id="PIRSF004555">
    <property type="entry name" value="UCP004555"/>
    <property type="match status" value="1"/>
</dbReference>
<keyword evidence="2" id="KW-0963">Cytoplasm</keyword>
<comment type="similarity">
    <text evidence="2">Belongs to the YbaB/EbfC family.</text>
</comment>
<dbReference type="GO" id="GO:0003677">
    <property type="term" value="F:DNA binding"/>
    <property type="evidence" value="ECO:0007669"/>
    <property type="project" value="UniProtKB-UniRule"/>
</dbReference>
<protein>
    <recommendedName>
        <fullName evidence="2">Nucleoid-associated protein A3F83_07740</fullName>
    </recommendedName>
</protein>
<comment type="subunit">
    <text evidence="2">Homodimer.</text>
</comment>
<comment type="caution">
    <text evidence="3">The sequence shown here is derived from an EMBL/GenBank/DDBJ whole genome shotgun (WGS) entry which is preliminary data.</text>
</comment>
<evidence type="ECO:0000313" key="3">
    <source>
        <dbReference type="EMBL" id="OGG02869.1"/>
    </source>
</evidence>
<accession>A0A1F5YRQ9</accession>
<evidence type="ECO:0000256" key="2">
    <source>
        <dbReference type="HAMAP-Rule" id="MF_00274"/>
    </source>
</evidence>
<dbReference type="HAMAP" id="MF_00274">
    <property type="entry name" value="DNA_YbaB_EbfC"/>
    <property type="match status" value="1"/>
</dbReference>
<proteinExistence type="inferred from homology"/>
<comment type="function">
    <text evidence="2">Binds to DNA and alters its conformation. May be involved in regulation of gene expression, nucleoid organization and DNA protection.</text>
</comment>
<dbReference type="STRING" id="1817867.A3F83_07740"/>
<reference evidence="3 4" key="1">
    <citation type="journal article" date="2016" name="Nat. Commun.">
        <title>Thousands of microbial genomes shed light on interconnected biogeochemical processes in an aquifer system.</title>
        <authorList>
            <person name="Anantharaman K."/>
            <person name="Brown C.T."/>
            <person name="Hug L.A."/>
            <person name="Sharon I."/>
            <person name="Castelle C.J."/>
            <person name="Probst A.J."/>
            <person name="Thomas B.C."/>
            <person name="Singh A."/>
            <person name="Wilkins M.J."/>
            <person name="Karaoz U."/>
            <person name="Brodie E.L."/>
            <person name="Williams K.H."/>
            <person name="Hubbard S.S."/>
            <person name="Banfield J.F."/>
        </authorList>
    </citation>
    <scope>NUCLEOTIDE SEQUENCE [LARGE SCALE GENOMIC DNA]</scope>
</reference>
<dbReference type="Proteomes" id="UP000179129">
    <property type="component" value="Unassembled WGS sequence"/>
</dbReference>
<keyword evidence="1 2" id="KW-0238">DNA-binding</keyword>
<dbReference type="NCBIfam" id="TIGR00103">
    <property type="entry name" value="DNA_YbaB_EbfC"/>
    <property type="match status" value="1"/>
</dbReference>
<dbReference type="GO" id="GO:0043590">
    <property type="term" value="C:bacterial nucleoid"/>
    <property type="evidence" value="ECO:0007669"/>
    <property type="project" value="UniProtKB-UniRule"/>
</dbReference>
<evidence type="ECO:0000256" key="1">
    <source>
        <dbReference type="ARBA" id="ARBA00023125"/>
    </source>
</evidence>
<dbReference type="InterPro" id="IPR036894">
    <property type="entry name" value="YbaB-like_sf"/>
</dbReference>
<dbReference type="InterPro" id="IPR004401">
    <property type="entry name" value="YbaB/EbfC"/>
</dbReference>
<dbReference type="EMBL" id="MFIX01000168">
    <property type="protein sequence ID" value="OGG02869.1"/>
    <property type="molecule type" value="Genomic_DNA"/>
</dbReference>
<dbReference type="AlphaFoldDB" id="A0A1F5YRQ9"/>
<dbReference type="GO" id="GO:0005829">
    <property type="term" value="C:cytosol"/>
    <property type="evidence" value="ECO:0007669"/>
    <property type="project" value="TreeGrafter"/>
</dbReference>
<dbReference type="Pfam" id="PF02575">
    <property type="entry name" value="YbaB_DNA_bd"/>
    <property type="match status" value="1"/>
</dbReference>
<dbReference type="Gene3D" id="3.30.1310.10">
    <property type="entry name" value="Nucleoid-associated protein YbaB-like domain"/>
    <property type="match status" value="1"/>
</dbReference>
<dbReference type="PANTHER" id="PTHR33449">
    <property type="entry name" value="NUCLEOID-ASSOCIATED PROTEIN YBAB"/>
    <property type="match status" value="1"/>
</dbReference>
<organism evidence="3 4">
    <name type="scientific">Candidatus Glassbacteria bacterium RIFCSPLOWO2_12_FULL_58_11</name>
    <dbReference type="NCBI Taxonomy" id="1817867"/>
    <lineage>
        <taxon>Bacteria</taxon>
        <taxon>Candidatus Glassiibacteriota</taxon>
    </lineage>
</organism>